<proteinExistence type="predicted"/>
<sequence length="131" mass="14250">MKKWSYVIVDDQENPLSLTEVLTSEALRLSLIRRFDKGNAVSSRAVTHFDVSDYPGAALRNVECFHLCVRVMGHDGAIQTALSLLNILTTLHETSIKDPASALATLREGDIKTILAVSDARLRSTITAAAA</sequence>
<organism evidence="1 2">
    <name type="scientific">Azospirillum argentinense</name>
    <dbReference type="NCBI Taxonomy" id="2970906"/>
    <lineage>
        <taxon>Bacteria</taxon>
        <taxon>Pseudomonadati</taxon>
        <taxon>Pseudomonadota</taxon>
        <taxon>Alphaproteobacteria</taxon>
        <taxon>Rhodospirillales</taxon>
        <taxon>Azospirillaceae</taxon>
        <taxon>Azospirillum</taxon>
    </lineage>
</organism>
<comment type="caution">
    <text evidence="1">The sequence shown here is derived from an EMBL/GenBank/DDBJ whole genome shotgun (WGS) entry which is preliminary data.</text>
</comment>
<name>A0A5B0KMJ3_9PROT</name>
<dbReference type="Proteomes" id="UP000325333">
    <property type="component" value="Unassembled WGS sequence"/>
</dbReference>
<accession>A0A5B0KMJ3</accession>
<protein>
    <submittedName>
        <fullName evidence="1">Uncharacterized protein</fullName>
    </submittedName>
</protein>
<dbReference type="AlphaFoldDB" id="A0A5B0KMJ3"/>
<evidence type="ECO:0000313" key="2">
    <source>
        <dbReference type="Proteomes" id="UP000325333"/>
    </source>
</evidence>
<dbReference type="RefSeq" id="WP_149651004.1">
    <property type="nucleotide sequence ID" value="NZ_VEWN01000013.1"/>
</dbReference>
<dbReference type="EMBL" id="VEWN01000013">
    <property type="protein sequence ID" value="KAA1053897.1"/>
    <property type="molecule type" value="Genomic_DNA"/>
</dbReference>
<gene>
    <name evidence="1" type="ORF">FH063_002479</name>
</gene>
<reference evidence="1 2" key="1">
    <citation type="submission" date="2019-07" db="EMBL/GenBank/DDBJ databases">
        <title>Genome sequencing of the stress-tolerant strain Azospirillum brasilense Az19.</title>
        <authorList>
            <person name="Maroniche G.A."/>
            <person name="Garcia J.E."/>
            <person name="Pagnussat L."/>
            <person name="Amenta M."/>
            <person name="Creus C.M."/>
        </authorList>
    </citation>
    <scope>NUCLEOTIDE SEQUENCE [LARGE SCALE GENOMIC DNA]</scope>
    <source>
        <strain evidence="1 2">Az19</strain>
    </source>
</reference>
<evidence type="ECO:0000313" key="1">
    <source>
        <dbReference type="EMBL" id="KAA1053897.1"/>
    </source>
</evidence>